<feature type="transmembrane region" description="Helical" evidence="12">
    <location>
        <begin position="12"/>
        <end position="31"/>
    </location>
</feature>
<evidence type="ECO:0000256" key="10">
    <source>
        <dbReference type="ARBA" id="ARBA00023201"/>
    </source>
</evidence>
<feature type="transmembrane region" description="Helical" evidence="12">
    <location>
        <begin position="533"/>
        <end position="554"/>
    </location>
</feature>
<accession>A0ABP0FXH2</accession>
<gene>
    <name evidence="13" type="ORF">CVLEPA_LOCUS14895</name>
</gene>
<keyword evidence="6 12" id="KW-1133">Transmembrane helix</keyword>
<evidence type="ECO:0008006" key="15">
    <source>
        <dbReference type="Google" id="ProtNLM"/>
    </source>
</evidence>
<keyword evidence="4" id="KW-1003">Cell membrane</keyword>
<dbReference type="EMBL" id="CAWYQH010000097">
    <property type="protein sequence ID" value="CAK8683875.1"/>
    <property type="molecule type" value="Genomic_DNA"/>
</dbReference>
<keyword evidence="7" id="KW-0915">Sodium</keyword>
<feature type="transmembrane region" description="Helical" evidence="12">
    <location>
        <begin position="77"/>
        <end position="101"/>
    </location>
</feature>
<dbReference type="PANTHER" id="PTHR42985">
    <property type="entry name" value="SODIUM-COUPLED MONOCARBOXYLATE TRANSPORTER"/>
    <property type="match status" value="1"/>
</dbReference>
<evidence type="ECO:0000313" key="14">
    <source>
        <dbReference type="Proteomes" id="UP001642483"/>
    </source>
</evidence>
<feature type="transmembrane region" description="Helical" evidence="12">
    <location>
        <begin position="239"/>
        <end position="260"/>
    </location>
</feature>
<dbReference type="CDD" id="cd11492">
    <property type="entry name" value="SLC5sbd_NIS-SMVT"/>
    <property type="match status" value="1"/>
</dbReference>
<evidence type="ECO:0000256" key="12">
    <source>
        <dbReference type="SAM" id="Phobius"/>
    </source>
</evidence>
<dbReference type="InterPro" id="IPR038377">
    <property type="entry name" value="Na/Glc_symporter_sf"/>
</dbReference>
<evidence type="ECO:0000256" key="2">
    <source>
        <dbReference type="ARBA" id="ARBA00006434"/>
    </source>
</evidence>
<dbReference type="Gene3D" id="1.20.1730.10">
    <property type="entry name" value="Sodium/glucose cotransporter"/>
    <property type="match status" value="1"/>
</dbReference>
<evidence type="ECO:0000256" key="6">
    <source>
        <dbReference type="ARBA" id="ARBA00022989"/>
    </source>
</evidence>
<keyword evidence="9 12" id="KW-0472">Membrane</keyword>
<comment type="subcellular location">
    <subcellularLocation>
        <location evidence="1">Cell membrane</location>
        <topology evidence="1">Multi-pass membrane protein</topology>
    </subcellularLocation>
</comment>
<organism evidence="13 14">
    <name type="scientific">Clavelina lepadiformis</name>
    <name type="common">Light-bulb sea squirt</name>
    <name type="synonym">Ascidia lepadiformis</name>
    <dbReference type="NCBI Taxonomy" id="159417"/>
    <lineage>
        <taxon>Eukaryota</taxon>
        <taxon>Metazoa</taxon>
        <taxon>Chordata</taxon>
        <taxon>Tunicata</taxon>
        <taxon>Ascidiacea</taxon>
        <taxon>Aplousobranchia</taxon>
        <taxon>Clavelinidae</taxon>
        <taxon>Clavelina</taxon>
    </lineage>
</organism>
<protein>
    <recommendedName>
        <fullName evidence="15">Sodium-coupled monocarboxylate transporter 1</fullName>
    </recommendedName>
</protein>
<dbReference type="NCBIfam" id="TIGR00813">
    <property type="entry name" value="sss"/>
    <property type="match status" value="1"/>
</dbReference>
<feature type="transmembrane region" description="Helical" evidence="12">
    <location>
        <begin position="127"/>
        <end position="151"/>
    </location>
</feature>
<dbReference type="InterPro" id="IPR051163">
    <property type="entry name" value="Sodium:Solute_Symporter_SSF"/>
</dbReference>
<feature type="transmembrane region" description="Helical" evidence="12">
    <location>
        <begin position="384"/>
        <end position="404"/>
    </location>
</feature>
<dbReference type="InterPro" id="IPR001734">
    <property type="entry name" value="Na/solute_symporter"/>
</dbReference>
<proteinExistence type="inferred from homology"/>
<comment type="caution">
    <text evidence="13">The sequence shown here is derived from an EMBL/GenBank/DDBJ whole genome shotgun (WGS) entry which is preliminary data.</text>
</comment>
<evidence type="ECO:0000256" key="4">
    <source>
        <dbReference type="ARBA" id="ARBA00022475"/>
    </source>
</evidence>
<name>A0ABP0FXH2_CLALP</name>
<evidence type="ECO:0000256" key="8">
    <source>
        <dbReference type="ARBA" id="ARBA00023065"/>
    </source>
</evidence>
<feature type="transmembrane region" description="Helical" evidence="12">
    <location>
        <begin position="410"/>
        <end position="432"/>
    </location>
</feature>
<evidence type="ECO:0000256" key="5">
    <source>
        <dbReference type="ARBA" id="ARBA00022692"/>
    </source>
</evidence>
<evidence type="ECO:0000256" key="7">
    <source>
        <dbReference type="ARBA" id="ARBA00023053"/>
    </source>
</evidence>
<evidence type="ECO:0000313" key="13">
    <source>
        <dbReference type="EMBL" id="CAK8683875.1"/>
    </source>
</evidence>
<evidence type="ECO:0000256" key="3">
    <source>
        <dbReference type="ARBA" id="ARBA00022448"/>
    </source>
</evidence>
<feature type="transmembrane region" description="Helical" evidence="12">
    <location>
        <begin position="52"/>
        <end position="71"/>
    </location>
</feature>
<dbReference type="Pfam" id="PF00474">
    <property type="entry name" value="SSF"/>
    <property type="match status" value="1"/>
</dbReference>
<dbReference type="PANTHER" id="PTHR42985:SF45">
    <property type="entry name" value="SODIUM_IODIDE COTRANSPORTER-LIKE"/>
    <property type="match status" value="1"/>
</dbReference>
<keyword evidence="8" id="KW-0406">Ion transport</keyword>
<reference evidence="13 14" key="1">
    <citation type="submission" date="2024-02" db="EMBL/GenBank/DDBJ databases">
        <authorList>
            <person name="Daric V."/>
            <person name="Darras S."/>
        </authorList>
    </citation>
    <scope>NUCLEOTIDE SEQUENCE [LARGE SCALE GENOMIC DNA]</scope>
</reference>
<dbReference type="Proteomes" id="UP001642483">
    <property type="component" value="Unassembled WGS sequence"/>
</dbReference>
<keyword evidence="3" id="KW-0813">Transport</keyword>
<feature type="transmembrane region" description="Helical" evidence="12">
    <location>
        <begin position="157"/>
        <end position="176"/>
    </location>
</feature>
<feature type="transmembrane region" description="Helical" evidence="12">
    <location>
        <begin position="444"/>
        <end position="463"/>
    </location>
</feature>
<keyword evidence="14" id="KW-1185">Reference proteome</keyword>
<comment type="similarity">
    <text evidence="2 11">Belongs to the sodium:solute symporter (SSF) (TC 2.A.21) family.</text>
</comment>
<evidence type="ECO:0000256" key="11">
    <source>
        <dbReference type="RuleBase" id="RU362091"/>
    </source>
</evidence>
<keyword evidence="5 12" id="KW-0812">Transmembrane</keyword>
<evidence type="ECO:0000256" key="1">
    <source>
        <dbReference type="ARBA" id="ARBA00004651"/>
    </source>
</evidence>
<keyword evidence="10" id="KW-0739">Sodium transport</keyword>
<sequence>MSDEKRFGTVDLVVFIGMVFGVASIGAFYAFKDRKNTSLDNYYFGGKNMSPIPVGLSMAVSFISSITILGYPVQSYIYGTVIVWFGLSTAVQVVIACIYYIPLFHRLKIVSVYEYLEMRFHKSIRRLASFVVAFAMIFYMGTTIYVTALALSAVTPVSTTASILVTAGICTLYTALGGMKAVIWTDTLQSGIMMAGSVAVLIKTTMEVGGVNKVSMAVIEGGRDTMWDFNPDPTLQHTFWTIFVGMGLTWSGGACTNQLITQRYRACKGVKDTRIAAMVSAVPMVSFMVIAALNGCAMYAYYKGCDPYNEGKVAVLDQMVPYLVVDIFSDTPGMAGVFVSAAYSGVLSTISSGINSMSAIVLEDFIIPWKPGTSEAMRLTTSKVLGIICGAFITSVAFLTQYLGKTVVKIAVTIIGVKAGPLLGIFTVGIFFPWTNTVGAMSGLVSGIAFSTWVALGQITYAADPEKVRRLPLSVENCPLNPATNSTALDFTNVIVYTLSDNRSIFTTSTGFTESISSQGRPLLADTLYAISYTYLGALGFSMTLAVSLIISIITGKKDPKSLNPSLFVPFVDNKCFPLSVRKFFRFGVPELKETKIDHLPAASKKLLTSSI</sequence>
<dbReference type="PROSITE" id="PS50283">
    <property type="entry name" value="NA_SOLUT_SYMP_3"/>
    <property type="match status" value="1"/>
</dbReference>
<feature type="transmembrane region" description="Helical" evidence="12">
    <location>
        <begin position="341"/>
        <end position="363"/>
    </location>
</feature>
<feature type="transmembrane region" description="Helical" evidence="12">
    <location>
        <begin position="281"/>
        <end position="302"/>
    </location>
</feature>
<evidence type="ECO:0000256" key="9">
    <source>
        <dbReference type="ARBA" id="ARBA00023136"/>
    </source>
</evidence>